<dbReference type="Pfam" id="PF00557">
    <property type="entry name" value="Peptidase_M24"/>
    <property type="match status" value="1"/>
</dbReference>
<dbReference type="InterPro" id="IPR000994">
    <property type="entry name" value="Pept_M24"/>
</dbReference>
<dbReference type="InterPro" id="IPR036005">
    <property type="entry name" value="Creatinase/aminopeptidase-like"/>
</dbReference>
<reference evidence="2" key="1">
    <citation type="journal article" date="2020" name="mSystems">
        <title>Genome- and Community-Level Interaction Insights into Carbon Utilization and Element Cycling Functions of Hydrothermarchaeota in Hydrothermal Sediment.</title>
        <authorList>
            <person name="Zhou Z."/>
            <person name="Liu Y."/>
            <person name="Xu W."/>
            <person name="Pan J."/>
            <person name="Luo Z.H."/>
            <person name="Li M."/>
        </authorList>
    </citation>
    <scope>NUCLEOTIDE SEQUENCE [LARGE SCALE GENOMIC DNA]</scope>
    <source>
        <strain evidence="2">SpSt-1074</strain>
    </source>
</reference>
<dbReference type="GO" id="GO:0004177">
    <property type="term" value="F:aminopeptidase activity"/>
    <property type="evidence" value="ECO:0007669"/>
    <property type="project" value="UniProtKB-KW"/>
</dbReference>
<gene>
    <name evidence="2" type="ORF">ENM31_05050</name>
</gene>
<keyword evidence="2" id="KW-0031">Aminopeptidase</keyword>
<sequence>MDKSVEPALITGISDADVVSTSETRVKDVRFYGTFYIEHRGRKLHPAEEKLLTNISGKTYKTAIQALTEALQERGLDKRRVGVDSDVLYHSLVRQMPENNILNSRSLARLIRAVKTDEEVQKLEKAAEITEKAIFKSVEILREGITVKEVAETVKAYVYQHDAQPVAMVIGSHETAAFPNASPNMHRLEKGDIVRYDIGIIYQNYYADLGRTAFIGEPSAELKSTYRALHKGLEAEKQAIRPGVRASHLFDVAVETTRINGLTHYRRHHCGHGIGLELYDVPVIRPEDQTVVEEGMVLNIETPYYELGFGGIIIEDTLVVKSDGVEMLSKTSNDAIIV</sequence>
<evidence type="ECO:0000313" key="2">
    <source>
        <dbReference type="EMBL" id="HHM44643.1"/>
    </source>
</evidence>
<keyword evidence="2" id="KW-0645">Protease</keyword>
<dbReference type="AlphaFoldDB" id="A0A7J3VUM9"/>
<proteinExistence type="predicted"/>
<comment type="caution">
    <text evidence="2">The sequence shown here is derived from an EMBL/GenBank/DDBJ whole genome shotgun (WGS) entry which is preliminary data.</text>
</comment>
<organism evidence="2">
    <name type="scientific">Caldiarchaeum subterraneum</name>
    <dbReference type="NCBI Taxonomy" id="311458"/>
    <lineage>
        <taxon>Archaea</taxon>
        <taxon>Nitrososphaerota</taxon>
        <taxon>Candidatus Caldarchaeales</taxon>
        <taxon>Candidatus Caldarchaeaceae</taxon>
        <taxon>Candidatus Caldarchaeum</taxon>
    </lineage>
</organism>
<name>A0A7J3VUM9_CALS0</name>
<dbReference type="InterPro" id="IPR050659">
    <property type="entry name" value="Peptidase_M24B"/>
</dbReference>
<protein>
    <submittedName>
        <fullName evidence="2">Aminopeptidase P family protein</fullName>
    </submittedName>
</protein>
<feature type="domain" description="Peptidase M24" evidence="1">
    <location>
        <begin position="122"/>
        <end position="321"/>
    </location>
</feature>
<accession>A0A7J3VUM9</accession>
<dbReference type="PANTHER" id="PTHR46112:SF2">
    <property type="entry name" value="XAA-PRO AMINOPEPTIDASE P-RELATED"/>
    <property type="match status" value="1"/>
</dbReference>
<keyword evidence="2" id="KW-0378">Hydrolase</keyword>
<dbReference type="Gene3D" id="3.90.230.10">
    <property type="entry name" value="Creatinase/methionine aminopeptidase superfamily"/>
    <property type="match status" value="1"/>
</dbReference>
<evidence type="ECO:0000259" key="1">
    <source>
        <dbReference type="Pfam" id="PF00557"/>
    </source>
</evidence>
<dbReference type="CDD" id="cd01066">
    <property type="entry name" value="APP_MetAP"/>
    <property type="match status" value="1"/>
</dbReference>
<dbReference type="EMBL" id="DRXH01000174">
    <property type="protein sequence ID" value="HHM44643.1"/>
    <property type="molecule type" value="Genomic_DNA"/>
</dbReference>
<dbReference type="PANTHER" id="PTHR46112">
    <property type="entry name" value="AMINOPEPTIDASE"/>
    <property type="match status" value="1"/>
</dbReference>
<dbReference type="SUPFAM" id="SSF55920">
    <property type="entry name" value="Creatinase/aminopeptidase"/>
    <property type="match status" value="1"/>
</dbReference>